<feature type="compositionally biased region" description="Low complexity" evidence="6">
    <location>
        <begin position="644"/>
        <end position="669"/>
    </location>
</feature>
<comment type="subcellular location">
    <subcellularLocation>
        <location evidence="5">Cytoplasm</location>
    </subcellularLocation>
</comment>
<dbReference type="InterPro" id="IPR045237">
    <property type="entry name" value="COPS7/eIF3m"/>
</dbReference>
<keyword evidence="4 5" id="KW-0648">Protein biosynthesis</keyword>
<evidence type="ECO:0000313" key="9">
    <source>
        <dbReference type="Proteomes" id="UP000663831"/>
    </source>
</evidence>
<protein>
    <recommendedName>
        <fullName evidence="5">Eukaryotic translation initiation factor 3 subunit M</fullName>
        <shortName evidence="5">eIF3m</shortName>
    </recommendedName>
</protein>
<dbReference type="SMART" id="SM00088">
    <property type="entry name" value="PINT"/>
    <property type="match status" value="1"/>
</dbReference>
<gene>
    <name evidence="8" type="ORF">RDB_LOCUS38727</name>
</gene>
<comment type="similarity">
    <text evidence="1">Belongs to the CSN7/EIF3M family. CSN7 subfamily.</text>
</comment>
<evidence type="ECO:0000259" key="7">
    <source>
        <dbReference type="PROSITE" id="PS50250"/>
    </source>
</evidence>
<evidence type="ECO:0000313" key="8">
    <source>
        <dbReference type="EMBL" id="CAE6426535.1"/>
    </source>
</evidence>
<name>A0A8H3AMM5_9AGAM</name>
<dbReference type="Proteomes" id="UP000663831">
    <property type="component" value="Unassembled WGS sequence"/>
</dbReference>
<feature type="compositionally biased region" description="Polar residues" evidence="6">
    <location>
        <begin position="685"/>
        <end position="695"/>
    </location>
</feature>
<dbReference type="EMBL" id="CAJMWV010001089">
    <property type="protein sequence ID" value="CAE6426535.1"/>
    <property type="molecule type" value="Genomic_DNA"/>
</dbReference>
<keyword evidence="3 5" id="KW-0396">Initiation factor</keyword>
<feature type="compositionally biased region" description="Pro residues" evidence="6">
    <location>
        <begin position="711"/>
        <end position="723"/>
    </location>
</feature>
<evidence type="ECO:0000256" key="2">
    <source>
        <dbReference type="ARBA" id="ARBA00022490"/>
    </source>
</evidence>
<feature type="compositionally biased region" description="Polar residues" evidence="6">
    <location>
        <begin position="579"/>
        <end position="604"/>
    </location>
</feature>
<feature type="compositionally biased region" description="Basic residues" evidence="6">
    <location>
        <begin position="831"/>
        <end position="842"/>
    </location>
</feature>
<keyword evidence="2 5" id="KW-0963">Cytoplasm</keyword>
<feature type="compositionally biased region" description="Basic and acidic residues" evidence="6">
    <location>
        <begin position="475"/>
        <end position="489"/>
    </location>
</feature>
<dbReference type="GO" id="GO:0016282">
    <property type="term" value="C:eukaryotic 43S preinitiation complex"/>
    <property type="evidence" value="ECO:0007669"/>
    <property type="project" value="UniProtKB-UniRule"/>
</dbReference>
<feature type="compositionally biased region" description="Low complexity" evidence="6">
    <location>
        <begin position="751"/>
        <end position="772"/>
    </location>
</feature>
<evidence type="ECO:0000256" key="3">
    <source>
        <dbReference type="ARBA" id="ARBA00022540"/>
    </source>
</evidence>
<evidence type="ECO:0000256" key="6">
    <source>
        <dbReference type="SAM" id="MobiDB-lite"/>
    </source>
</evidence>
<dbReference type="InterPro" id="IPR040750">
    <property type="entry name" value="eIF3m_C_helix"/>
</dbReference>
<dbReference type="PROSITE" id="PS50250">
    <property type="entry name" value="PCI"/>
    <property type="match status" value="1"/>
</dbReference>
<comment type="caution">
    <text evidence="8">The sequence shown here is derived from an EMBL/GenBank/DDBJ whole genome shotgun (WGS) entry which is preliminary data.</text>
</comment>
<reference evidence="8" key="1">
    <citation type="submission" date="2021-01" db="EMBL/GenBank/DDBJ databases">
        <authorList>
            <person name="Kaushik A."/>
        </authorList>
    </citation>
    <scope>NUCLEOTIDE SEQUENCE</scope>
    <source>
        <strain evidence="8">AG3-1AP</strain>
    </source>
</reference>
<dbReference type="AlphaFoldDB" id="A0A8H3AMM5"/>
<dbReference type="PANTHER" id="PTHR15350:SF2">
    <property type="entry name" value="EUKARYOTIC TRANSLATION INITIATION FACTOR 3 SUBUNIT M"/>
    <property type="match status" value="1"/>
</dbReference>
<comment type="function">
    <text evidence="5">Component of the eukaryotic translation initiation factor 3 (eIF-3) complex, which is involved in protein synthesis of a specialized repertoire of mRNAs and, together with other initiation factors, stimulates binding of mRNA and methionyl-tRNAi to the 40S ribosome. The eIF-3 complex specifically targets and initiates translation of a subset of mRNAs involved in cell proliferation.</text>
</comment>
<evidence type="ECO:0000256" key="5">
    <source>
        <dbReference type="HAMAP-Rule" id="MF_03012"/>
    </source>
</evidence>
<sequence>MADAVAVFSEGTFEEQIQELVNYLARGLADESRAAYIRPFQDALLTPEGQTPLSQDAGRKKKVIGMVREKVVGLGEGSDREIEGLFNLLNSHLVTLFTETSELEPHVSALVTTVIGAPETHTGIKYRVLSNLFNTLPRSSPLRQNVYRALLGMASDQGELDVLQIDRTDVNRWLSEWDISEEDKSAFLDTVAEAFRKAGNVETAYGYQLAYLRSVPASSPKALEASTRVISSAVSEPSIFELDTLLRVDTLQAAKDHPLFALLRVFTSGDLAQYHEWEASHGSTLSEFGMNKDTLLRKIRLLTLASIASAKIGRDISYTEVASALQVQDTEVETWAIDAIRYKLIGGKLSQANSSIHITRSSTRTFGTSQWQDLETQLLQWKANLGEVAKVIAQARKTATGPGAGAARPAAEVVKPPANRRCDKCEKIQSIVPPPTKAQRSRHKRDTRERHPARQPCEVIYEVPRVPKPKTIKTRTKDVDCPKVKESRRLFRVSNNKSVQAASPTATQSPGTVPSMRPSLLPPRPSNPYPPSSTGSQASSGTRPPTSKATPIPDKLPSAPPSTPASVFSLPMIPDPSTRPASNLTSPTLSSLGSVTKTGTSGQPLPSIPWPSTAAPTRDGTPANTSFHVPLDPLRSPGPNYYPSNGSPHSYMSMSSRSWRTATRSTTESNPRSVDGSGAEYPARSEQTSSRTWSWKRTGLSRPIDGSTPLEPLPFPPTPAPPPSERRSSFTSASTRPRAVAAPFISQPTTPSNLSPHSSSKSSSQFPASLSPSPTPNPKRPKLGWTASSLMAVLPRVPSRSLKSSNGPEASPVLIEHPASPLASEISSQPRPRRSFLRNPWK</sequence>
<comment type="similarity">
    <text evidence="5">Belongs to the eIF-3 subunit M family.</text>
</comment>
<dbReference type="GO" id="GO:0033290">
    <property type="term" value="C:eukaryotic 48S preinitiation complex"/>
    <property type="evidence" value="ECO:0007669"/>
    <property type="project" value="UniProtKB-UniRule"/>
</dbReference>
<feature type="domain" description="PCI" evidence="7">
    <location>
        <begin position="200"/>
        <end position="363"/>
    </location>
</feature>
<proteinExistence type="inferred from homology"/>
<evidence type="ECO:0000256" key="4">
    <source>
        <dbReference type="ARBA" id="ARBA00022917"/>
    </source>
</evidence>
<feature type="compositionally biased region" description="Polar residues" evidence="6">
    <location>
        <begin position="534"/>
        <end position="549"/>
    </location>
</feature>
<evidence type="ECO:0000256" key="1">
    <source>
        <dbReference type="ARBA" id="ARBA00008482"/>
    </source>
</evidence>
<feature type="compositionally biased region" description="Pro residues" evidence="6">
    <location>
        <begin position="520"/>
        <end position="531"/>
    </location>
</feature>
<dbReference type="Pfam" id="PF01399">
    <property type="entry name" value="PCI"/>
    <property type="match status" value="1"/>
</dbReference>
<dbReference type="Pfam" id="PF18005">
    <property type="entry name" value="eIF3m_C_helix"/>
    <property type="match status" value="1"/>
</dbReference>
<dbReference type="GO" id="GO:0003743">
    <property type="term" value="F:translation initiation factor activity"/>
    <property type="evidence" value="ECO:0007669"/>
    <property type="project" value="UniProtKB-UniRule"/>
</dbReference>
<accession>A0A8H3AMM5</accession>
<dbReference type="InterPro" id="IPR000717">
    <property type="entry name" value="PCI_dom"/>
</dbReference>
<dbReference type="HAMAP" id="MF_03012">
    <property type="entry name" value="eIF3m"/>
    <property type="match status" value="1"/>
</dbReference>
<organism evidence="8 9">
    <name type="scientific">Rhizoctonia solani</name>
    <dbReference type="NCBI Taxonomy" id="456999"/>
    <lineage>
        <taxon>Eukaryota</taxon>
        <taxon>Fungi</taxon>
        <taxon>Dikarya</taxon>
        <taxon>Basidiomycota</taxon>
        <taxon>Agaricomycotina</taxon>
        <taxon>Agaricomycetes</taxon>
        <taxon>Cantharellales</taxon>
        <taxon>Ceratobasidiaceae</taxon>
        <taxon>Rhizoctonia</taxon>
    </lineage>
</organism>
<comment type="subunit">
    <text evidence="5">Component of the eukaryotic translation initiation factor 3 (eIF-3) complex.</text>
</comment>
<dbReference type="InterPro" id="IPR027528">
    <property type="entry name" value="eIF3m"/>
</dbReference>
<dbReference type="GO" id="GO:0071541">
    <property type="term" value="C:eukaryotic translation initiation factor 3 complex, eIF3m"/>
    <property type="evidence" value="ECO:0007669"/>
    <property type="project" value="UniProtKB-UniRule"/>
</dbReference>
<feature type="region of interest" description="Disordered" evidence="6">
    <location>
        <begin position="427"/>
        <end position="842"/>
    </location>
</feature>
<feature type="compositionally biased region" description="Polar residues" evidence="6">
    <location>
        <begin position="493"/>
        <end position="512"/>
    </location>
</feature>
<dbReference type="GO" id="GO:0001732">
    <property type="term" value="P:formation of cytoplasmic translation initiation complex"/>
    <property type="evidence" value="ECO:0007669"/>
    <property type="project" value="UniProtKB-UniRule"/>
</dbReference>
<dbReference type="PANTHER" id="PTHR15350">
    <property type="entry name" value="COP9 SIGNALOSOME COMPLEX SUBUNIT 7/DENDRITIC CELL PROTEIN GA17"/>
    <property type="match status" value="1"/>
</dbReference>